<dbReference type="RefSeq" id="WP_102766239.1">
    <property type="nucleotide sequence ID" value="NZ_POSP01000001.1"/>
</dbReference>
<proteinExistence type="inferred from homology"/>
<accession>A0A2N8L331</accession>
<dbReference type="EMBL" id="POSP01000001">
    <property type="protein sequence ID" value="PND40104.1"/>
    <property type="molecule type" value="Genomic_DNA"/>
</dbReference>
<protein>
    <recommendedName>
        <fullName evidence="9">Cell division protein FtsQ</fullName>
    </recommendedName>
</protein>
<evidence type="ECO:0000256" key="8">
    <source>
        <dbReference type="ARBA" id="ARBA00023306"/>
    </source>
</evidence>
<evidence type="ECO:0000313" key="12">
    <source>
        <dbReference type="Proteomes" id="UP000235916"/>
    </source>
</evidence>
<dbReference type="PANTHER" id="PTHR35851:SF1">
    <property type="entry name" value="CELL DIVISION PROTEIN FTSQ"/>
    <property type="match status" value="1"/>
</dbReference>
<reference evidence="11 12" key="1">
    <citation type="submission" date="2018-01" db="EMBL/GenBank/DDBJ databases">
        <title>Draft genome sequence of Paucibacter aquatile CR182 isolated from freshwater of the Nakdong River.</title>
        <authorList>
            <person name="Choi A."/>
            <person name="Chung E.J."/>
        </authorList>
    </citation>
    <scope>NUCLEOTIDE SEQUENCE [LARGE SCALE GENOMIC DNA]</scope>
    <source>
        <strain evidence="11 12">CR182</strain>
    </source>
</reference>
<dbReference type="InterPro" id="IPR005548">
    <property type="entry name" value="Cell_div_FtsQ/DivIB_C"/>
</dbReference>
<evidence type="ECO:0000256" key="7">
    <source>
        <dbReference type="ARBA" id="ARBA00023136"/>
    </source>
</evidence>
<comment type="subunit">
    <text evidence="9">Part of a complex composed of FtsB, FtsL and FtsQ.</text>
</comment>
<dbReference type="PANTHER" id="PTHR35851">
    <property type="entry name" value="CELL DIVISION PROTEIN FTSQ"/>
    <property type="match status" value="1"/>
</dbReference>
<dbReference type="AlphaFoldDB" id="A0A2N8L331"/>
<evidence type="ECO:0000256" key="6">
    <source>
        <dbReference type="ARBA" id="ARBA00022989"/>
    </source>
</evidence>
<keyword evidence="7 9" id="KW-0472">Membrane</keyword>
<organism evidence="11 12">
    <name type="scientific">Kinneretia aquatilis</name>
    <dbReference type="NCBI Taxonomy" id="2070761"/>
    <lineage>
        <taxon>Bacteria</taxon>
        <taxon>Pseudomonadati</taxon>
        <taxon>Pseudomonadota</taxon>
        <taxon>Betaproteobacteria</taxon>
        <taxon>Burkholderiales</taxon>
        <taxon>Sphaerotilaceae</taxon>
        <taxon>Roseateles</taxon>
    </lineage>
</organism>
<dbReference type="GO" id="GO:0043093">
    <property type="term" value="P:FtsZ-dependent cytokinesis"/>
    <property type="evidence" value="ECO:0007669"/>
    <property type="project" value="UniProtKB-UniRule"/>
</dbReference>
<evidence type="ECO:0000313" key="11">
    <source>
        <dbReference type="EMBL" id="PND40104.1"/>
    </source>
</evidence>
<name>A0A2N8L331_9BURK</name>
<evidence type="ECO:0000259" key="10">
    <source>
        <dbReference type="PROSITE" id="PS51779"/>
    </source>
</evidence>
<dbReference type="Pfam" id="PF03799">
    <property type="entry name" value="FtsQ_DivIB_C"/>
    <property type="match status" value="1"/>
</dbReference>
<evidence type="ECO:0000256" key="2">
    <source>
        <dbReference type="ARBA" id="ARBA00022475"/>
    </source>
</evidence>
<dbReference type="GO" id="GO:0005886">
    <property type="term" value="C:plasma membrane"/>
    <property type="evidence" value="ECO:0007669"/>
    <property type="project" value="UniProtKB-SubCell"/>
</dbReference>
<keyword evidence="5 9" id="KW-0812">Transmembrane</keyword>
<evidence type="ECO:0000256" key="4">
    <source>
        <dbReference type="ARBA" id="ARBA00022618"/>
    </source>
</evidence>
<gene>
    <name evidence="9" type="primary">ftsQ</name>
    <name evidence="11" type="ORF">C1O66_01575</name>
</gene>
<evidence type="ECO:0000256" key="5">
    <source>
        <dbReference type="ARBA" id="ARBA00022692"/>
    </source>
</evidence>
<dbReference type="PROSITE" id="PS51779">
    <property type="entry name" value="POTRA"/>
    <property type="match status" value="1"/>
</dbReference>
<dbReference type="Pfam" id="PF08478">
    <property type="entry name" value="POTRA_1"/>
    <property type="match status" value="1"/>
</dbReference>
<keyword evidence="3 9" id="KW-0997">Cell inner membrane</keyword>
<keyword evidence="2 9" id="KW-1003">Cell membrane</keyword>
<keyword evidence="12" id="KW-1185">Reference proteome</keyword>
<comment type="function">
    <text evidence="9">Essential cell division protein. May link together the upstream cell division proteins, which are predominantly cytoplasmic, with the downstream cell division proteins, which are predominantly periplasmic. May control correct divisome assembly.</text>
</comment>
<evidence type="ECO:0000256" key="3">
    <source>
        <dbReference type="ARBA" id="ARBA00022519"/>
    </source>
</evidence>
<dbReference type="GO" id="GO:0090529">
    <property type="term" value="P:cell septum assembly"/>
    <property type="evidence" value="ECO:0007669"/>
    <property type="project" value="InterPro"/>
</dbReference>
<dbReference type="InterPro" id="IPR013685">
    <property type="entry name" value="POTRA_FtsQ_type"/>
</dbReference>
<evidence type="ECO:0000256" key="9">
    <source>
        <dbReference type="HAMAP-Rule" id="MF_00911"/>
    </source>
</evidence>
<dbReference type="InterPro" id="IPR034746">
    <property type="entry name" value="POTRA"/>
</dbReference>
<dbReference type="Gene3D" id="3.40.50.11690">
    <property type="entry name" value="Cell division protein FtsQ/DivIB"/>
    <property type="match status" value="1"/>
</dbReference>
<feature type="domain" description="POTRA" evidence="10">
    <location>
        <begin position="48"/>
        <end position="117"/>
    </location>
</feature>
<evidence type="ECO:0000256" key="1">
    <source>
        <dbReference type="ARBA" id="ARBA00004370"/>
    </source>
</evidence>
<sequence length="293" mass="31570">MRAASATVSSPLPPDIRLMNAVTAVLLLGALLLAAGLSLRWVSRLPVFAIRAIQVEGDVSRNSAASLRANALPQLSGSFLSMSLQQGREAFEAVPWVRRAVVQRVWPNQLKVQLEEHKPAAYWETKAEGADANSDATVERRLVNSFGEVFQANLGDVEDEDLPVLAGPAGTAASMLHMWQRLQQASRAMDDSIDRLDLSGRGSWRITLDKGAVIELGRGEEDEVLARYAQLVRTVTQLTSRFQAPLLSADLRHADGYAVRLQGYSTVAKPVKSNKPAVAAAKPAAAGAGTIRN</sequence>
<dbReference type="HAMAP" id="MF_00911">
    <property type="entry name" value="FtsQ_subfam"/>
    <property type="match status" value="1"/>
</dbReference>
<keyword evidence="4 9" id="KW-0132">Cell division</keyword>
<keyword evidence="8 9" id="KW-0131">Cell cycle</keyword>
<comment type="similarity">
    <text evidence="9">Belongs to the FtsQ/DivIB family. FtsQ subfamily.</text>
</comment>
<comment type="caution">
    <text evidence="11">The sequence shown here is derived from an EMBL/GenBank/DDBJ whole genome shotgun (WGS) entry which is preliminary data.</text>
</comment>
<dbReference type="Gene3D" id="3.10.20.310">
    <property type="entry name" value="membrane protein fhac"/>
    <property type="match status" value="1"/>
</dbReference>
<keyword evidence="6 9" id="KW-1133">Transmembrane helix</keyword>
<dbReference type="OrthoDB" id="9790370at2"/>
<dbReference type="InterPro" id="IPR026579">
    <property type="entry name" value="FtsQ"/>
</dbReference>
<dbReference type="InterPro" id="IPR045335">
    <property type="entry name" value="FtsQ_C_sf"/>
</dbReference>
<dbReference type="Proteomes" id="UP000235916">
    <property type="component" value="Unassembled WGS sequence"/>
</dbReference>
<dbReference type="GO" id="GO:0032153">
    <property type="term" value="C:cell division site"/>
    <property type="evidence" value="ECO:0007669"/>
    <property type="project" value="UniProtKB-UniRule"/>
</dbReference>
<comment type="subcellular location">
    <subcellularLocation>
        <location evidence="9">Cell inner membrane</location>
        <topology evidence="9">Single-pass type II membrane protein</topology>
    </subcellularLocation>
    <subcellularLocation>
        <location evidence="1">Membrane</location>
    </subcellularLocation>
    <text evidence="9">Localizes to the division septum.</text>
</comment>